<accession>A0A370BP06</accession>
<name>A0A370BP06_ASPNG</name>
<dbReference type="EMBL" id="KZ851958">
    <property type="protein sequence ID" value="RDH14821.1"/>
    <property type="molecule type" value="Genomic_DNA"/>
</dbReference>
<evidence type="ECO:0000313" key="3">
    <source>
        <dbReference type="Proteomes" id="UP000253845"/>
    </source>
</evidence>
<feature type="region of interest" description="Disordered" evidence="1">
    <location>
        <begin position="98"/>
        <end position="146"/>
    </location>
</feature>
<organism evidence="2 3">
    <name type="scientific">Aspergillus niger ATCC 13496</name>
    <dbReference type="NCBI Taxonomy" id="1353008"/>
    <lineage>
        <taxon>Eukaryota</taxon>
        <taxon>Fungi</taxon>
        <taxon>Dikarya</taxon>
        <taxon>Ascomycota</taxon>
        <taxon>Pezizomycotina</taxon>
        <taxon>Eurotiomycetes</taxon>
        <taxon>Eurotiomycetidae</taxon>
        <taxon>Eurotiales</taxon>
        <taxon>Aspergillaceae</taxon>
        <taxon>Aspergillus</taxon>
        <taxon>Aspergillus subgen. Circumdati</taxon>
    </lineage>
</organism>
<dbReference type="AlphaFoldDB" id="A0A370BP06"/>
<reference evidence="2 3" key="1">
    <citation type="submission" date="2018-07" db="EMBL/GenBank/DDBJ databases">
        <title>Section-level genome sequencing of Aspergillus section Nigri to investigate inter- and intra-species variation.</title>
        <authorList>
            <consortium name="DOE Joint Genome Institute"/>
            <person name="Vesth T.C."/>
            <person name="Nybo J.L."/>
            <person name="Theobald S."/>
            <person name="Frisvad J.C."/>
            <person name="Larsen T.O."/>
            <person name="Nielsen K.F."/>
            <person name="Hoof J.B."/>
            <person name="Brandl J."/>
            <person name="Salamov A."/>
            <person name="Riley R."/>
            <person name="Gladden J.M."/>
            <person name="Phatale P."/>
            <person name="Nielsen M.T."/>
            <person name="Lyhne E.K."/>
            <person name="Kogle M.E."/>
            <person name="Strasser K."/>
            <person name="McDonnell E."/>
            <person name="Barry K."/>
            <person name="Clum A."/>
            <person name="Chen C."/>
            <person name="Nolan M."/>
            <person name="Sandor L."/>
            <person name="Kuo A."/>
            <person name="Lipzen A."/>
            <person name="Hainaut M."/>
            <person name="Drula E."/>
            <person name="Tsang A."/>
            <person name="Magnuson J.K."/>
            <person name="Henrissat B."/>
            <person name="Wiebenga A."/>
            <person name="Simmons B.A."/>
            <person name="Makela M.R."/>
            <person name="De vries R.P."/>
            <person name="Grigoriev I.V."/>
            <person name="Mortensen U.H."/>
            <person name="Baker S.E."/>
            <person name="Andersen M.R."/>
        </authorList>
    </citation>
    <scope>NUCLEOTIDE SEQUENCE [LARGE SCALE GENOMIC DNA]</scope>
    <source>
        <strain evidence="2 3">ATCC 13496</strain>
    </source>
</reference>
<dbReference type="VEuPathDB" id="FungiDB:M747DRAFT_156733"/>
<gene>
    <name evidence="2" type="ORF">M747DRAFT_156733</name>
</gene>
<feature type="region of interest" description="Disordered" evidence="1">
    <location>
        <begin position="38"/>
        <end position="72"/>
    </location>
</feature>
<dbReference type="Proteomes" id="UP000253845">
    <property type="component" value="Unassembled WGS sequence"/>
</dbReference>
<feature type="compositionally biased region" description="Polar residues" evidence="1">
    <location>
        <begin position="38"/>
        <end position="54"/>
    </location>
</feature>
<evidence type="ECO:0000256" key="1">
    <source>
        <dbReference type="SAM" id="MobiDB-lite"/>
    </source>
</evidence>
<feature type="compositionally biased region" description="Polar residues" evidence="1">
    <location>
        <begin position="117"/>
        <end position="131"/>
    </location>
</feature>
<proteinExistence type="predicted"/>
<protein>
    <submittedName>
        <fullName evidence="2">Uncharacterized protein</fullName>
    </submittedName>
</protein>
<sequence length="146" mass="15637">MAKNCRIIHGDSAAPTYPVQIGLDAVCGIRRLTSLAGSSSNLRASSRQVSTNARQCRRQPNMGPGERQGNIVNAIQPSFIHPDKPDISTRPVCQSSLYLKGKRFPPPPALTPESRCGTPTAQGSPSKTANPPRSCIAPRPPSQVQR</sequence>
<evidence type="ECO:0000313" key="2">
    <source>
        <dbReference type="EMBL" id="RDH14821.1"/>
    </source>
</evidence>